<proteinExistence type="inferred from homology"/>
<dbReference type="SMART" id="SM00822">
    <property type="entry name" value="PKS_KR"/>
    <property type="match status" value="1"/>
</dbReference>
<sequence length="255" mass="26165">MGSETEGEAFVERRVVLVTGSTRGIGRAVAMRLAASGHAVVMHGHDEERAAKAAAEVAAETGGATDSVHGDVADPARVNTMMRRIYQRHGRLDALVVNAGVHAAGLLGLTSRDTIGRLFEVNAVGATHTLQAALRLLRRGSEPAVVLVSSIMGRAGGAGQTVYSATKAAVLGLTLAAAKELGPHGIRVNAVAPGYIRTDMLATLGDDERLATIAATPLGRLGEPDDVARAVAFLLSPEAAFITGQVLGVDGGLVQ</sequence>
<comment type="similarity">
    <text evidence="1">Belongs to the short-chain dehydrogenases/reductases (SDR) family.</text>
</comment>
<dbReference type="Proteomes" id="UP001589568">
    <property type="component" value="Unassembled WGS sequence"/>
</dbReference>
<dbReference type="EC" id="1.1.1.-" evidence="3"/>
<dbReference type="PROSITE" id="PS00061">
    <property type="entry name" value="ADH_SHORT"/>
    <property type="match status" value="1"/>
</dbReference>
<dbReference type="RefSeq" id="WP_379482691.1">
    <property type="nucleotide sequence ID" value="NZ_JBHMCF010000003.1"/>
</dbReference>
<accession>A0ABV5NFB7</accession>
<evidence type="ECO:0000259" key="2">
    <source>
        <dbReference type="SMART" id="SM00822"/>
    </source>
</evidence>
<dbReference type="PANTHER" id="PTHR42760">
    <property type="entry name" value="SHORT-CHAIN DEHYDROGENASES/REDUCTASES FAMILY MEMBER"/>
    <property type="match status" value="1"/>
</dbReference>
<dbReference type="InterPro" id="IPR036291">
    <property type="entry name" value="NAD(P)-bd_dom_sf"/>
</dbReference>
<dbReference type="PRINTS" id="PR00080">
    <property type="entry name" value="SDRFAMILY"/>
</dbReference>
<protein>
    <submittedName>
        <fullName evidence="3">SDR family NAD(P)-dependent oxidoreductase</fullName>
        <ecNumber evidence="3">1.1.1.-</ecNumber>
    </submittedName>
</protein>
<dbReference type="Gene3D" id="3.40.50.720">
    <property type="entry name" value="NAD(P)-binding Rossmann-like Domain"/>
    <property type="match status" value="1"/>
</dbReference>
<dbReference type="InterPro" id="IPR020904">
    <property type="entry name" value="Sc_DH/Rdtase_CS"/>
</dbReference>
<feature type="domain" description="Ketoreductase" evidence="2">
    <location>
        <begin position="14"/>
        <end position="199"/>
    </location>
</feature>
<dbReference type="NCBIfam" id="NF005559">
    <property type="entry name" value="PRK07231.1"/>
    <property type="match status" value="1"/>
</dbReference>
<dbReference type="InterPro" id="IPR057326">
    <property type="entry name" value="KR_dom"/>
</dbReference>
<dbReference type="SUPFAM" id="SSF51735">
    <property type="entry name" value="NAD(P)-binding Rossmann-fold domains"/>
    <property type="match status" value="1"/>
</dbReference>
<dbReference type="EMBL" id="JBHMCF010000003">
    <property type="protein sequence ID" value="MFB9468951.1"/>
    <property type="molecule type" value="Genomic_DNA"/>
</dbReference>
<name>A0ABV5NFB7_9ACTN</name>
<gene>
    <name evidence="3" type="ORF">ACFFR3_05505</name>
</gene>
<comment type="caution">
    <text evidence="3">The sequence shown here is derived from an EMBL/GenBank/DDBJ whole genome shotgun (WGS) entry which is preliminary data.</text>
</comment>
<reference evidence="3 4" key="1">
    <citation type="submission" date="2024-09" db="EMBL/GenBank/DDBJ databases">
        <authorList>
            <person name="Sun Q."/>
            <person name="Mori K."/>
        </authorList>
    </citation>
    <scope>NUCLEOTIDE SEQUENCE [LARGE SCALE GENOMIC DNA]</scope>
    <source>
        <strain evidence="3 4">JCM 3324</strain>
    </source>
</reference>
<keyword evidence="3" id="KW-0560">Oxidoreductase</keyword>
<dbReference type="PRINTS" id="PR00081">
    <property type="entry name" value="GDHRDH"/>
</dbReference>
<keyword evidence="4" id="KW-1185">Reference proteome</keyword>
<dbReference type="PANTHER" id="PTHR42760:SF40">
    <property type="entry name" value="3-OXOACYL-[ACYL-CARRIER-PROTEIN] REDUCTASE, CHLOROPLASTIC"/>
    <property type="match status" value="1"/>
</dbReference>
<organism evidence="3 4">
    <name type="scientific">Nonomuraea salmonea</name>
    <dbReference type="NCBI Taxonomy" id="46181"/>
    <lineage>
        <taxon>Bacteria</taxon>
        <taxon>Bacillati</taxon>
        <taxon>Actinomycetota</taxon>
        <taxon>Actinomycetes</taxon>
        <taxon>Streptosporangiales</taxon>
        <taxon>Streptosporangiaceae</taxon>
        <taxon>Nonomuraea</taxon>
    </lineage>
</organism>
<dbReference type="Pfam" id="PF13561">
    <property type="entry name" value="adh_short_C2"/>
    <property type="match status" value="1"/>
</dbReference>
<evidence type="ECO:0000256" key="1">
    <source>
        <dbReference type="ARBA" id="ARBA00006484"/>
    </source>
</evidence>
<evidence type="ECO:0000313" key="3">
    <source>
        <dbReference type="EMBL" id="MFB9468951.1"/>
    </source>
</evidence>
<dbReference type="InterPro" id="IPR002347">
    <property type="entry name" value="SDR_fam"/>
</dbReference>
<evidence type="ECO:0000313" key="4">
    <source>
        <dbReference type="Proteomes" id="UP001589568"/>
    </source>
</evidence>
<dbReference type="GO" id="GO:0016491">
    <property type="term" value="F:oxidoreductase activity"/>
    <property type="evidence" value="ECO:0007669"/>
    <property type="project" value="UniProtKB-KW"/>
</dbReference>